<dbReference type="Proteomes" id="UP001159370">
    <property type="component" value="Unassembled WGS sequence"/>
</dbReference>
<dbReference type="Pfam" id="PF08546">
    <property type="entry name" value="ApbA_C"/>
    <property type="match status" value="1"/>
</dbReference>
<name>A0AA43GY15_9CYAN</name>
<dbReference type="InterPro" id="IPR013332">
    <property type="entry name" value="KPR_N"/>
</dbReference>
<organism evidence="6 7">
    <name type="scientific">Umezakia ovalisporum FSS-62</name>
    <dbReference type="NCBI Taxonomy" id="2971776"/>
    <lineage>
        <taxon>Bacteria</taxon>
        <taxon>Bacillati</taxon>
        <taxon>Cyanobacteriota</taxon>
        <taxon>Cyanophyceae</taxon>
        <taxon>Nostocales</taxon>
        <taxon>Nodulariaceae</taxon>
        <taxon>Umezakia</taxon>
    </lineage>
</organism>
<evidence type="ECO:0000313" key="7">
    <source>
        <dbReference type="Proteomes" id="UP001159370"/>
    </source>
</evidence>
<protein>
    <submittedName>
        <fullName evidence="6">2-dehydropantoate 2-reductase</fullName>
    </submittedName>
</protein>
<reference evidence="6 7" key="1">
    <citation type="journal article" date="2023" name="J. Phycol.">
        <title>Chrysosporum ovalisporum is synonymous with the true-branching cyanobacterium Umezakia natans (Nostocales/Aphanizomenonaceae).</title>
        <authorList>
            <person name="McGregor G.B."/>
            <person name="Sendall B.C."/>
            <person name="Niiyama Y."/>
            <person name="Tuji A."/>
            <person name="Willis A."/>
        </authorList>
    </citation>
    <scope>NUCLEOTIDE SEQUENCE [LARGE SCALE GENOMIC DNA]</scope>
    <source>
        <strain evidence="6 7">FSS-62</strain>
    </source>
</reference>
<proteinExistence type="inferred from homology"/>
<keyword evidence="2" id="KW-0521">NADP</keyword>
<feature type="domain" description="Ketopantoate reductase C-terminal" evidence="5">
    <location>
        <begin position="200"/>
        <end position="320"/>
    </location>
</feature>
<dbReference type="InterPro" id="IPR051402">
    <property type="entry name" value="KPR-Related"/>
</dbReference>
<dbReference type="GO" id="GO:0016491">
    <property type="term" value="F:oxidoreductase activity"/>
    <property type="evidence" value="ECO:0007669"/>
    <property type="project" value="UniProtKB-KW"/>
</dbReference>
<dbReference type="FunFam" id="1.10.1040.10:FF:000017">
    <property type="entry name" value="2-dehydropantoate 2-reductase"/>
    <property type="match status" value="1"/>
</dbReference>
<evidence type="ECO:0000259" key="4">
    <source>
        <dbReference type="Pfam" id="PF02558"/>
    </source>
</evidence>
<dbReference type="NCBIfam" id="NF005089">
    <property type="entry name" value="PRK06522.1-4"/>
    <property type="match status" value="1"/>
</dbReference>
<gene>
    <name evidence="6" type="ORF">NWP23_07805</name>
</gene>
<dbReference type="AlphaFoldDB" id="A0AA43GY15"/>
<dbReference type="PANTHER" id="PTHR21708">
    <property type="entry name" value="PROBABLE 2-DEHYDROPANTOATE 2-REDUCTASE"/>
    <property type="match status" value="1"/>
</dbReference>
<evidence type="ECO:0000256" key="3">
    <source>
        <dbReference type="ARBA" id="ARBA00023002"/>
    </source>
</evidence>
<dbReference type="SUPFAM" id="SSF51735">
    <property type="entry name" value="NAD(P)-binding Rossmann-fold domains"/>
    <property type="match status" value="1"/>
</dbReference>
<dbReference type="PANTHER" id="PTHR21708:SF45">
    <property type="entry name" value="2-DEHYDROPANTOATE 2-REDUCTASE"/>
    <property type="match status" value="1"/>
</dbReference>
<dbReference type="Gene3D" id="1.10.1040.10">
    <property type="entry name" value="N-(1-d-carboxylethyl)-l-norvaline Dehydrogenase, domain 2"/>
    <property type="match status" value="1"/>
</dbReference>
<accession>A0AA43GY15</accession>
<evidence type="ECO:0000256" key="1">
    <source>
        <dbReference type="ARBA" id="ARBA00007870"/>
    </source>
</evidence>
<dbReference type="InterPro" id="IPR013328">
    <property type="entry name" value="6PGD_dom2"/>
</dbReference>
<dbReference type="EMBL" id="JANQDL010000052">
    <property type="protein sequence ID" value="MDH6063676.1"/>
    <property type="molecule type" value="Genomic_DNA"/>
</dbReference>
<dbReference type="InterPro" id="IPR008927">
    <property type="entry name" value="6-PGluconate_DH-like_C_sf"/>
</dbReference>
<comment type="similarity">
    <text evidence="1">Belongs to the ketopantoate reductase family.</text>
</comment>
<dbReference type="Gene3D" id="3.40.50.720">
    <property type="entry name" value="NAD(P)-binding Rossmann-like Domain"/>
    <property type="match status" value="1"/>
</dbReference>
<evidence type="ECO:0000313" key="6">
    <source>
        <dbReference type="EMBL" id="MDH6063676.1"/>
    </source>
</evidence>
<dbReference type="Pfam" id="PF02558">
    <property type="entry name" value="ApbA"/>
    <property type="match status" value="1"/>
</dbReference>
<evidence type="ECO:0000256" key="2">
    <source>
        <dbReference type="ARBA" id="ARBA00022857"/>
    </source>
</evidence>
<dbReference type="InterPro" id="IPR013752">
    <property type="entry name" value="KPA_reductase"/>
</dbReference>
<keyword evidence="3" id="KW-0560">Oxidoreductase</keyword>
<dbReference type="FunFam" id="3.40.50.720:FF:000307">
    <property type="entry name" value="2-dehydropantoate 2-reductase"/>
    <property type="match status" value="1"/>
</dbReference>
<dbReference type="RefSeq" id="WP_280657673.1">
    <property type="nucleotide sequence ID" value="NZ_JANQDL010000052.1"/>
</dbReference>
<comment type="caution">
    <text evidence="6">The sequence shown here is derived from an EMBL/GenBank/DDBJ whole genome shotgun (WGS) entry which is preliminary data.</text>
</comment>
<evidence type="ECO:0000259" key="5">
    <source>
        <dbReference type="Pfam" id="PF08546"/>
    </source>
</evidence>
<dbReference type="GO" id="GO:0005737">
    <property type="term" value="C:cytoplasm"/>
    <property type="evidence" value="ECO:0007669"/>
    <property type="project" value="TreeGrafter"/>
</dbReference>
<dbReference type="SUPFAM" id="SSF48179">
    <property type="entry name" value="6-phosphogluconate dehydrogenase C-terminal domain-like"/>
    <property type="match status" value="1"/>
</dbReference>
<dbReference type="InterPro" id="IPR036291">
    <property type="entry name" value="NAD(P)-bd_dom_sf"/>
</dbReference>
<feature type="domain" description="Ketopantoate reductase N-terminal" evidence="4">
    <location>
        <begin position="4"/>
        <end position="173"/>
    </location>
</feature>
<sequence>MMKICIVGAGAIGGYLGAKLALAGEDVTLIARGQHLEAIQNKGLELIMADESSYVVNPSLATNNIHEAGSQDVVILTVKAQSLPAIAPNLSSMYHSDTTVVTAQNGIPWWYFHKHGGEYEGQQIKAVDPKGIIAAHIDINRVIGCVIYPAVKIQSPGVIRHIEGERFSLGEIDNSKTERIQKLTECLKRAGLKAPVRSKIRTEIWTKLWGNLAFNPISALTRATLEQISQYPLTRALAGQMMIEAQTIAEKLGIEFSISLEQRINGAEKVGAHKTSMLQDIEAGRPTEVEAILGAVIELGKLTYTPTPYMDTVYASVKLLERILISSPENT</sequence>